<name>A0AA39N7J7_ARMTA</name>
<dbReference type="Proteomes" id="UP001175211">
    <property type="component" value="Unassembled WGS sequence"/>
</dbReference>
<comment type="caution">
    <text evidence="1">The sequence shown here is derived from an EMBL/GenBank/DDBJ whole genome shotgun (WGS) entry which is preliminary data.</text>
</comment>
<reference evidence="1" key="1">
    <citation type="submission" date="2023-06" db="EMBL/GenBank/DDBJ databases">
        <authorList>
            <consortium name="Lawrence Berkeley National Laboratory"/>
            <person name="Ahrendt S."/>
            <person name="Sahu N."/>
            <person name="Indic B."/>
            <person name="Wong-Bajracharya J."/>
            <person name="Merenyi Z."/>
            <person name="Ke H.-M."/>
            <person name="Monk M."/>
            <person name="Kocsube S."/>
            <person name="Drula E."/>
            <person name="Lipzen A."/>
            <person name="Balint B."/>
            <person name="Henrissat B."/>
            <person name="Andreopoulos B."/>
            <person name="Martin F.M."/>
            <person name="Harder C.B."/>
            <person name="Rigling D."/>
            <person name="Ford K.L."/>
            <person name="Foster G.D."/>
            <person name="Pangilinan J."/>
            <person name="Papanicolaou A."/>
            <person name="Barry K."/>
            <person name="LaButti K."/>
            <person name="Viragh M."/>
            <person name="Koriabine M."/>
            <person name="Yan M."/>
            <person name="Riley R."/>
            <person name="Champramary S."/>
            <person name="Plett K.L."/>
            <person name="Tsai I.J."/>
            <person name="Slot J."/>
            <person name="Sipos G."/>
            <person name="Plett J."/>
            <person name="Nagy L.G."/>
            <person name="Grigoriev I.V."/>
        </authorList>
    </citation>
    <scope>NUCLEOTIDE SEQUENCE</scope>
    <source>
        <strain evidence="1">CCBAS 213</strain>
    </source>
</reference>
<dbReference type="AlphaFoldDB" id="A0AA39N7J7"/>
<organism evidence="1 2">
    <name type="scientific">Armillaria tabescens</name>
    <name type="common">Ringless honey mushroom</name>
    <name type="synonym">Agaricus tabescens</name>
    <dbReference type="NCBI Taxonomy" id="1929756"/>
    <lineage>
        <taxon>Eukaryota</taxon>
        <taxon>Fungi</taxon>
        <taxon>Dikarya</taxon>
        <taxon>Basidiomycota</taxon>
        <taxon>Agaricomycotina</taxon>
        <taxon>Agaricomycetes</taxon>
        <taxon>Agaricomycetidae</taxon>
        <taxon>Agaricales</taxon>
        <taxon>Marasmiineae</taxon>
        <taxon>Physalacriaceae</taxon>
        <taxon>Desarmillaria</taxon>
    </lineage>
</organism>
<evidence type="ECO:0000313" key="1">
    <source>
        <dbReference type="EMBL" id="KAK0460491.1"/>
    </source>
</evidence>
<keyword evidence="2" id="KW-1185">Reference proteome</keyword>
<gene>
    <name evidence="1" type="ORF">EV420DRAFT_1478269</name>
</gene>
<dbReference type="GeneID" id="85353024"/>
<accession>A0AA39N7J7</accession>
<protein>
    <submittedName>
        <fullName evidence="1">Uncharacterized protein</fullName>
    </submittedName>
</protein>
<dbReference type="RefSeq" id="XP_060332530.1">
    <property type="nucleotide sequence ID" value="XM_060469476.1"/>
</dbReference>
<dbReference type="EMBL" id="JAUEPS010000012">
    <property type="protein sequence ID" value="KAK0460491.1"/>
    <property type="molecule type" value="Genomic_DNA"/>
</dbReference>
<proteinExistence type="predicted"/>
<evidence type="ECO:0000313" key="2">
    <source>
        <dbReference type="Proteomes" id="UP001175211"/>
    </source>
</evidence>
<sequence>MQKDSRLYWGVFYGTGCKVGRIVPVPLIESAKEYRSIDELDSHLWVSHSFMCGGIADLLVGRKEIGYRYMVYYVLPDSADERKNHALHKVGVHWKGDVLIMRAIWDYECSQYQLESIRQEDLTFVTDCLARRQIGTNMADASIARSLDSIIRSYYNTPGTSISKILYQTDIYGEKESSNTWRYFDRETRKPFRATLLVSSGISGQLLFDAQVNMLQGLFYKDQEEEVNTPSAWNDDGSSSGGSAATMRTINILDEAADFPVKIEVSFAKHVSLVGKDAIEEGRLSLYSSLMSENSNL</sequence>